<name>A0A1G9DFW0_9FLAO</name>
<dbReference type="RefSeq" id="WP_091399440.1">
    <property type="nucleotide sequence ID" value="NZ_BKAI01000029.1"/>
</dbReference>
<evidence type="ECO:0000259" key="1">
    <source>
        <dbReference type="Pfam" id="PF13271"/>
    </source>
</evidence>
<dbReference type="EMBL" id="FNEZ01000011">
    <property type="protein sequence ID" value="SDK62765.1"/>
    <property type="molecule type" value="Genomic_DNA"/>
</dbReference>
<keyword evidence="3" id="KW-1185">Reference proteome</keyword>
<dbReference type="AlphaFoldDB" id="A0A1G9DFW0"/>
<feature type="domain" description="DUF4062" evidence="1">
    <location>
        <begin position="5"/>
        <end position="90"/>
    </location>
</feature>
<proteinExistence type="predicted"/>
<accession>A0A1G9DFW0</accession>
<reference evidence="2 3" key="1">
    <citation type="submission" date="2016-10" db="EMBL/GenBank/DDBJ databases">
        <authorList>
            <person name="de Groot N.N."/>
        </authorList>
    </citation>
    <scope>NUCLEOTIDE SEQUENCE [LARGE SCALE GENOMIC DNA]</scope>
    <source>
        <strain evidence="2 3">CGMCC 1.10076</strain>
    </source>
</reference>
<evidence type="ECO:0000313" key="3">
    <source>
        <dbReference type="Proteomes" id="UP000199580"/>
    </source>
</evidence>
<dbReference type="InterPro" id="IPR025139">
    <property type="entry name" value="DUF4062"/>
</dbReference>
<dbReference type="STRING" id="1128970.SAMN04487935_3809"/>
<dbReference type="Proteomes" id="UP000199580">
    <property type="component" value="Unassembled WGS sequence"/>
</dbReference>
<organism evidence="2 3">
    <name type="scientific">Flavobacterium noncentrifugens</name>
    <dbReference type="NCBI Taxonomy" id="1128970"/>
    <lineage>
        <taxon>Bacteria</taxon>
        <taxon>Pseudomonadati</taxon>
        <taxon>Bacteroidota</taxon>
        <taxon>Flavobacteriia</taxon>
        <taxon>Flavobacteriales</taxon>
        <taxon>Flavobacteriaceae</taxon>
        <taxon>Flavobacterium</taxon>
    </lineage>
</organism>
<dbReference type="Pfam" id="PF13271">
    <property type="entry name" value="DUF4062"/>
    <property type="match status" value="1"/>
</dbReference>
<gene>
    <name evidence="2" type="ORF">SAMN04487935_3809</name>
</gene>
<evidence type="ECO:0000313" key="2">
    <source>
        <dbReference type="EMBL" id="SDK62765.1"/>
    </source>
</evidence>
<sequence length="333" mass="38946">MAKPRVFISSTFFDLRQVRADLERFIKDLGYDCVRNETGGIPYGKDQKLEEYCYKEISEIDILVGIVGGRFGTEAERGDYSITQIEIKTAIEQSKQVYIFIEKNVLAEYETYLINKDNDAVKYRFVEDKRIYQFIEEIYLLPKNNIVQPFETALEITYFLREQWAGLFRDLLYQETRKAQYENISLKVNELTEVAATLQIYLENVLTNVGKEKNETENLITSQKKRLESAILTQRVKELPYIDHLISSHEIKINTIIDLLHSTNTYLDFMSGVEQNIIDPPIGCIRDIDAFEEVNKARKILSLLEYELNDEVEKELDNSPFSKKIISKKRTRK</sequence>
<protein>
    <recommendedName>
        <fullName evidence="1">DUF4062 domain-containing protein</fullName>
    </recommendedName>
</protein>
<dbReference type="OrthoDB" id="9810187at2"/>